<dbReference type="FunFam" id="2.10.25.10:FF:000379">
    <property type="entry name" value="Cubilin"/>
    <property type="match status" value="1"/>
</dbReference>
<keyword evidence="11" id="KW-0106">Calcium</keyword>
<evidence type="ECO:0000313" key="31">
    <source>
        <dbReference type="Proteomes" id="UP000424527"/>
    </source>
</evidence>
<dbReference type="SMART" id="SM00042">
    <property type="entry name" value="CUB"/>
    <property type="match status" value="4"/>
</dbReference>
<keyword evidence="16" id="KW-1207">Sterol metabolism</keyword>
<dbReference type="AlphaFoldDB" id="A0A6G0HLR6"/>
<dbReference type="InterPro" id="IPR000859">
    <property type="entry name" value="CUB_dom"/>
</dbReference>
<dbReference type="Pfam" id="PF00431">
    <property type="entry name" value="CUB"/>
    <property type="match status" value="4"/>
</dbReference>
<feature type="disulfide bond" evidence="25">
    <location>
        <begin position="357"/>
        <end position="366"/>
    </location>
</feature>
<feature type="domain" description="EGF-like" evidence="29">
    <location>
        <begin position="369"/>
        <end position="405"/>
    </location>
</feature>
<evidence type="ECO:0000256" key="20">
    <source>
        <dbReference type="ARBA" id="ARBA00023285"/>
    </source>
</evidence>
<keyword evidence="17" id="KW-0325">Glycoprotein</keyword>
<feature type="domain" description="EGF-like" evidence="29">
    <location>
        <begin position="170"/>
        <end position="211"/>
    </location>
</feature>
<evidence type="ECO:0000256" key="21">
    <source>
        <dbReference type="ARBA" id="ARBA00023765"/>
    </source>
</evidence>
<evidence type="ECO:0000256" key="9">
    <source>
        <dbReference type="ARBA" id="ARBA00022729"/>
    </source>
</evidence>
<dbReference type="EMBL" id="REGW02000022">
    <property type="protein sequence ID" value="KAE8280188.1"/>
    <property type="molecule type" value="Genomic_DNA"/>
</dbReference>
<dbReference type="PROSITE" id="PS01186">
    <property type="entry name" value="EGF_2"/>
    <property type="match status" value="1"/>
</dbReference>
<evidence type="ECO:0000256" key="13">
    <source>
        <dbReference type="ARBA" id="ARBA00023098"/>
    </source>
</evidence>
<evidence type="ECO:0000256" key="24">
    <source>
        <dbReference type="ARBA" id="ARBA00049703"/>
    </source>
</evidence>
<comment type="caution">
    <text evidence="25">Lacks conserved residue(s) required for the propagation of feature annotation.</text>
</comment>
<keyword evidence="6" id="KW-0846">Cobalamin</keyword>
<dbReference type="PANTHER" id="PTHR47761">
    <property type="entry name" value="C-TYPE LECTIN-RELATED"/>
    <property type="match status" value="1"/>
</dbReference>
<dbReference type="Gene3D" id="2.10.25.10">
    <property type="entry name" value="Laminin"/>
    <property type="match status" value="6"/>
</dbReference>
<dbReference type="GO" id="GO:0016324">
    <property type="term" value="C:apical plasma membrane"/>
    <property type="evidence" value="ECO:0007669"/>
    <property type="project" value="UniProtKB-ARBA"/>
</dbReference>
<evidence type="ECO:0000256" key="23">
    <source>
        <dbReference type="ARBA" id="ARBA00049611"/>
    </source>
</evidence>
<feature type="domain" description="EGF-like" evidence="29">
    <location>
        <begin position="282"/>
        <end position="327"/>
    </location>
</feature>
<dbReference type="Gene3D" id="2.60.120.290">
    <property type="entry name" value="Spermadhesin, CUB domain"/>
    <property type="match status" value="4"/>
</dbReference>
<keyword evidence="5" id="KW-0153">Cholesterol metabolism</keyword>
<feature type="domain" description="EGF-like" evidence="29">
    <location>
        <begin position="132"/>
        <end position="168"/>
    </location>
</feature>
<keyword evidence="13" id="KW-0443">Lipid metabolism</keyword>
<evidence type="ECO:0000256" key="8">
    <source>
        <dbReference type="ARBA" id="ARBA00022723"/>
    </source>
</evidence>
<evidence type="ECO:0000256" key="17">
    <source>
        <dbReference type="ARBA" id="ARBA00023180"/>
    </source>
</evidence>
<sequence>MAETLRLSWLFFILIFFLVELHGEPRDTAQRRNKRDNSNDQPRMLSDNGHLVFTTGNNKEIRFQTSASGRVKVNNEDLTQLLNQIKTNKDDIDFIKSHGGGVPPDVTNQLNQLDTRVSTLENKVSALEMTVQKVSCSSNPCQNGGTCLNLLNAYHCVCPSNWAGPNCATDVNECQVYSGTLQGCQNGATCVNTAGSFTCNCSPEWSGTLCTVRYDDCRNTGQDLCVHGWQGNGYSCRDVDECLTNNGGCSTTPMVQCLNTMGSFHCGPCPPGYEGDGRTCTQTDVCATNNGGCYPLATCSSSPGSSLPICTCPPGYIGSGYGPTGCTQTSNICQTNNPCVNGQCVATTSTPGYICNCDSGWQGVNCDQNINECLSSPCQNGGTCTDGINGFTCTCTAQWTGPFCHTQQQVCGGYLTGPAGSFSYPNTPGHDEYDHMVSCAWVIRIETNKILRITFPFFDLESSTNCNFDFLQIHDGDSASAYIIGKYCGQNNPQELYSSHSSLYFWFRSDHSVSAGGFTVVWQSQDPVCGDELTAPYGNIKSPGYPGNYPPSRECYWTVTVDPGLLITFAFGTLHLEHHPDCNYDFLEIRDGLLPEDPVLGKYCSTATPAPLQTTGPNAWIHFHSDFTVSDQGFHITYTTSPSDPGCGGTFTDSEGIIISPNWPNDYAHNRQCVYLIRLPMGEKVALNFTHMNLESHGSCSFDYVEVRDGRTETDPLIGRYCGSSPPAPILSSSNFLWIRFRSDSSVSRAGFRAVYTVACGGTLSGTGQLRSPYHPNSYPHNKDCQWVINQPEGYVVTLNFLSFDVEGGSCRFDFVEILQESGADFSAQTLSDASHSL</sequence>
<feature type="disulfide bond" evidence="25">
    <location>
        <begin position="395"/>
        <end position="404"/>
    </location>
</feature>
<dbReference type="CDD" id="cd22201">
    <property type="entry name" value="cubilin_NTD"/>
    <property type="match status" value="1"/>
</dbReference>
<dbReference type="GO" id="GO:0005509">
    <property type="term" value="F:calcium ion binding"/>
    <property type="evidence" value="ECO:0007669"/>
    <property type="project" value="InterPro"/>
</dbReference>
<keyword evidence="18" id="KW-0753">Steroid metabolism</keyword>
<evidence type="ECO:0000313" key="30">
    <source>
        <dbReference type="EMBL" id="KAE8280188.1"/>
    </source>
</evidence>
<keyword evidence="4 25" id="KW-0245">EGF-like domain</keyword>
<dbReference type="Gene3D" id="1.20.5.340">
    <property type="match status" value="1"/>
</dbReference>
<dbReference type="SUPFAM" id="SSF49854">
    <property type="entry name" value="Spermadhesin, CUB domain"/>
    <property type="match status" value="4"/>
</dbReference>
<evidence type="ECO:0000256" key="10">
    <source>
        <dbReference type="ARBA" id="ARBA00022737"/>
    </source>
</evidence>
<feature type="disulfide bond" evidence="25">
    <location>
        <begin position="158"/>
        <end position="167"/>
    </location>
</feature>
<evidence type="ECO:0000256" key="26">
    <source>
        <dbReference type="SAM" id="MobiDB-lite"/>
    </source>
</evidence>
<dbReference type="SUPFAM" id="SSF57196">
    <property type="entry name" value="EGF/Laminin"/>
    <property type="match status" value="3"/>
</dbReference>
<comment type="caution">
    <text evidence="30">The sequence shown here is derived from an EMBL/GenBank/DDBJ whole genome shotgun (WGS) entry which is preliminary data.</text>
</comment>
<keyword evidence="9 27" id="KW-0732">Signal</keyword>
<dbReference type="FunFam" id="2.10.25.10:FF:000143">
    <property type="entry name" value="Protein crumbs 1"/>
    <property type="match status" value="1"/>
</dbReference>
<keyword evidence="30" id="KW-0675">Receptor</keyword>
<dbReference type="FunFam" id="2.60.120.290:FF:000013">
    <property type="entry name" value="Membrane frizzled-related protein"/>
    <property type="match status" value="2"/>
</dbReference>
<feature type="chain" id="PRO_5026270365" description="Cubilin" evidence="27">
    <location>
        <begin position="24"/>
        <end position="838"/>
    </location>
</feature>
<keyword evidence="15 25" id="KW-1015">Disulfide bond</keyword>
<evidence type="ECO:0000256" key="18">
    <source>
        <dbReference type="ARBA" id="ARBA00023221"/>
    </source>
</evidence>
<comment type="subunit">
    <text evidence="24">Interacts with AMN. Component of the cubam complex composed of one CUBN trimer and one AMN chain. The cubam complex can dimerize. Interacts with LRP2 in a dual-receptor complex in a calcium-dependent manner. Found in a complex with PID1/PCLI1, LRP1 and CUBNI. Interacts with LRP1 and PID1/PCLI1.</text>
</comment>
<dbReference type="InterPro" id="IPR053119">
    <property type="entry name" value="Cubilin_domain"/>
</dbReference>
<evidence type="ECO:0000256" key="7">
    <source>
        <dbReference type="ARBA" id="ARBA00022685"/>
    </source>
</evidence>
<keyword evidence="2" id="KW-0813">Transport</keyword>
<feature type="disulfide bond" evidence="25">
    <location>
        <begin position="293"/>
        <end position="310"/>
    </location>
</feature>
<dbReference type="PROSITE" id="PS01187">
    <property type="entry name" value="EGF_CA"/>
    <property type="match status" value="3"/>
</dbReference>
<feature type="domain" description="CUB" evidence="28">
    <location>
        <begin position="411"/>
        <end position="525"/>
    </location>
</feature>
<keyword evidence="8" id="KW-0479">Metal-binding</keyword>
<dbReference type="InterPro" id="IPR018097">
    <property type="entry name" value="EGF_Ca-bd_CS"/>
</dbReference>
<evidence type="ECO:0000256" key="19">
    <source>
        <dbReference type="ARBA" id="ARBA00023228"/>
    </source>
</evidence>
<dbReference type="InterPro" id="IPR009030">
    <property type="entry name" value="Growth_fac_rcpt_cys_sf"/>
</dbReference>
<feature type="domain" description="EGF-like" evidence="29">
    <location>
        <begin position="329"/>
        <end position="367"/>
    </location>
</feature>
<accession>A0A6G0HLR6</accession>
<dbReference type="Pfam" id="PF00008">
    <property type="entry name" value="EGF"/>
    <property type="match status" value="3"/>
</dbReference>
<evidence type="ECO:0000259" key="29">
    <source>
        <dbReference type="PROSITE" id="PS50026"/>
    </source>
</evidence>
<dbReference type="InterPro" id="IPR049883">
    <property type="entry name" value="NOTCH1_EGF-like"/>
</dbReference>
<evidence type="ECO:0000256" key="1">
    <source>
        <dbReference type="ARBA" id="ARBA00004202"/>
    </source>
</evidence>
<feature type="region of interest" description="Disordered" evidence="26">
    <location>
        <begin position="29"/>
        <end position="49"/>
    </location>
</feature>
<dbReference type="PANTHER" id="PTHR47761:SF1">
    <property type="entry name" value="C-TYPE LECTIN-RELATED"/>
    <property type="match status" value="1"/>
</dbReference>
<evidence type="ECO:0000256" key="16">
    <source>
        <dbReference type="ARBA" id="ARBA00023166"/>
    </source>
</evidence>
<name>A0A6G0HLR6_LARCR</name>
<dbReference type="InterPro" id="IPR000742">
    <property type="entry name" value="EGF"/>
</dbReference>
<feature type="domain" description="CUB" evidence="28">
    <location>
        <begin position="529"/>
        <end position="641"/>
    </location>
</feature>
<evidence type="ECO:0000256" key="11">
    <source>
        <dbReference type="ARBA" id="ARBA00022837"/>
    </source>
</evidence>
<dbReference type="InterPro" id="IPR000152">
    <property type="entry name" value="EGF-type_Asp/Asn_hydroxyl_site"/>
</dbReference>
<dbReference type="GO" id="GO:0005765">
    <property type="term" value="C:lysosomal membrane"/>
    <property type="evidence" value="ECO:0007669"/>
    <property type="project" value="UniProtKB-SubCell"/>
</dbReference>
<keyword evidence="12" id="KW-0653">Protein transport</keyword>
<evidence type="ECO:0000256" key="25">
    <source>
        <dbReference type="PROSITE-ProRule" id="PRU00076"/>
    </source>
</evidence>
<keyword evidence="14" id="KW-0472">Membrane</keyword>
<feature type="compositionally biased region" description="Basic and acidic residues" evidence="26">
    <location>
        <begin position="29"/>
        <end position="38"/>
    </location>
</feature>
<dbReference type="PROSITE" id="PS50026">
    <property type="entry name" value="EGF_3"/>
    <property type="match status" value="5"/>
</dbReference>
<dbReference type="PROSITE" id="PS00022">
    <property type="entry name" value="EGF_1"/>
    <property type="match status" value="4"/>
</dbReference>
<comment type="function">
    <text evidence="23">Endocytic receptor which plays a role in lipoprotein, vitamin and iron metabolism by facilitating their uptake. Acts together with LRP2 to mediate endocytosis of high-density lipoproteins, GC, hemoglobin, ALB, TF and SCGB1A1. Acts together with AMN to mediate endocytosis of the CBLIF-cobalamin complex. Binds to ALB, MB, Kappa and lambda-light chains, TF, hemoglobin, GC, SCGB1A1, APOA1, high density lipoprotein, and the CBLIF-cobalamin complex. Ligand binding requires calcium. Serves as important transporter in several absorptive epithelia, including intestine, renal proximal tubules and embryonic yolk sac. May play an important role in the development of the peri-implantation embryo through internalization of APOA1 and cholesterol. Binds to LGALS3 at the maternal-fetal interface.</text>
</comment>
<evidence type="ECO:0000256" key="2">
    <source>
        <dbReference type="ARBA" id="ARBA00022448"/>
    </source>
</evidence>
<keyword evidence="31" id="KW-1185">Reference proteome</keyword>
<dbReference type="InterPro" id="IPR001881">
    <property type="entry name" value="EGF-like_Ca-bd_dom"/>
</dbReference>
<evidence type="ECO:0000256" key="12">
    <source>
        <dbReference type="ARBA" id="ARBA00022927"/>
    </source>
</evidence>
<dbReference type="GO" id="GO:0015031">
    <property type="term" value="P:protein transport"/>
    <property type="evidence" value="ECO:0007669"/>
    <property type="project" value="UniProtKB-KW"/>
</dbReference>
<reference evidence="30 31" key="1">
    <citation type="submission" date="2019-07" db="EMBL/GenBank/DDBJ databases">
        <title>Chromosome genome assembly for large yellow croaker.</title>
        <authorList>
            <person name="Xiao S."/>
        </authorList>
    </citation>
    <scope>NUCLEOTIDE SEQUENCE [LARGE SCALE GENOMIC DNA]</scope>
    <source>
        <strain evidence="30">JMULYC20181020</strain>
        <tissue evidence="30">Muscle</tissue>
    </source>
</reference>
<evidence type="ECO:0000256" key="5">
    <source>
        <dbReference type="ARBA" id="ARBA00022548"/>
    </source>
</evidence>
<dbReference type="GO" id="GO:0008203">
    <property type="term" value="P:cholesterol metabolic process"/>
    <property type="evidence" value="ECO:0007669"/>
    <property type="project" value="UniProtKB-KW"/>
</dbReference>
<dbReference type="Pfam" id="PF07645">
    <property type="entry name" value="EGF_CA"/>
    <property type="match status" value="1"/>
</dbReference>
<evidence type="ECO:0000256" key="6">
    <source>
        <dbReference type="ARBA" id="ARBA00022628"/>
    </source>
</evidence>
<dbReference type="InterPro" id="IPR035914">
    <property type="entry name" value="Sperma_CUB_dom_sf"/>
</dbReference>
<dbReference type="CDD" id="cd00041">
    <property type="entry name" value="CUB"/>
    <property type="match status" value="4"/>
</dbReference>
<feature type="disulfide bond" evidence="25">
    <location>
        <begin position="201"/>
        <end position="210"/>
    </location>
</feature>
<gene>
    <name evidence="30" type="ORF">D5F01_LYC22331</name>
</gene>
<evidence type="ECO:0000259" key="28">
    <source>
        <dbReference type="PROSITE" id="PS01180"/>
    </source>
</evidence>
<dbReference type="PROSITE" id="PS00010">
    <property type="entry name" value="ASX_HYDROXYL"/>
    <property type="match status" value="3"/>
</dbReference>
<evidence type="ECO:0000256" key="15">
    <source>
        <dbReference type="ARBA" id="ARBA00023157"/>
    </source>
</evidence>
<dbReference type="FunFam" id="2.60.120.290:FF:000005">
    <property type="entry name" value="Procollagen C-endopeptidase enhancer 1"/>
    <property type="match status" value="1"/>
</dbReference>
<protein>
    <recommendedName>
        <fullName evidence="22">Cubilin</fullName>
    </recommendedName>
</protein>
<dbReference type="SMART" id="SM00181">
    <property type="entry name" value="EGF"/>
    <property type="match status" value="6"/>
</dbReference>
<feature type="domain" description="CUB" evidence="28">
    <location>
        <begin position="760"/>
        <end position="838"/>
    </location>
</feature>
<evidence type="ECO:0000256" key="3">
    <source>
        <dbReference type="ARBA" id="ARBA00022475"/>
    </source>
</evidence>
<evidence type="ECO:0000256" key="14">
    <source>
        <dbReference type="ARBA" id="ARBA00023136"/>
    </source>
</evidence>
<organism evidence="30 31">
    <name type="scientific">Larimichthys crocea</name>
    <name type="common">Large yellow croaker</name>
    <name type="synonym">Pseudosciaena crocea</name>
    <dbReference type="NCBI Taxonomy" id="215358"/>
    <lineage>
        <taxon>Eukaryota</taxon>
        <taxon>Metazoa</taxon>
        <taxon>Chordata</taxon>
        <taxon>Craniata</taxon>
        <taxon>Vertebrata</taxon>
        <taxon>Euteleostomi</taxon>
        <taxon>Actinopterygii</taxon>
        <taxon>Neopterygii</taxon>
        <taxon>Teleostei</taxon>
        <taxon>Neoteleostei</taxon>
        <taxon>Acanthomorphata</taxon>
        <taxon>Eupercaria</taxon>
        <taxon>Sciaenidae</taxon>
        <taxon>Larimichthys</taxon>
    </lineage>
</organism>
<proteinExistence type="predicted"/>
<evidence type="ECO:0000256" key="22">
    <source>
        <dbReference type="ARBA" id="ARBA00023878"/>
    </source>
</evidence>
<keyword evidence="7" id="KW-0165">Cleavage on pair of basic residues</keyword>
<dbReference type="FunFam" id="2.10.25.10:FF:000061">
    <property type="entry name" value="Delta-like protein"/>
    <property type="match status" value="1"/>
</dbReference>
<dbReference type="PROSITE" id="PS01180">
    <property type="entry name" value="CUB"/>
    <property type="match status" value="4"/>
</dbReference>
<feature type="domain" description="CUB" evidence="28">
    <location>
        <begin position="647"/>
        <end position="759"/>
    </location>
</feature>
<dbReference type="Proteomes" id="UP000424527">
    <property type="component" value="Unassembled WGS sequence"/>
</dbReference>
<dbReference type="CDD" id="cd00054">
    <property type="entry name" value="EGF_CA"/>
    <property type="match status" value="4"/>
</dbReference>
<comment type="subcellular location">
    <subcellularLocation>
        <location evidence="1">Cell membrane</location>
        <topology evidence="1">Peripheral membrane protein</topology>
    </subcellularLocation>
    <subcellularLocation>
        <location evidence="21">Lysosome membrane</location>
        <topology evidence="21">Peripheral membrane protein</topology>
    </subcellularLocation>
</comment>
<dbReference type="SMART" id="SM00179">
    <property type="entry name" value="EGF_CA"/>
    <property type="match status" value="5"/>
</dbReference>
<evidence type="ECO:0000256" key="27">
    <source>
        <dbReference type="SAM" id="SignalP"/>
    </source>
</evidence>
<dbReference type="GO" id="GO:0031419">
    <property type="term" value="F:cobalamin binding"/>
    <property type="evidence" value="ECO:0007669"/>
    <property type="project" value="UniProtKB-KW"/>
</dbReference>
<keyword evidence="3" id="KW-1003">Cell membrane</keyword>
<keyword evidence="10" id="KW-0677">Repeat</keyword>
<feature type="signal peptide" evidence="27">
    <location>
        <begin position="1"/>
        <end position="23"/>
    </location>
</feature>
<keyword evidence="20" id="KW-0170">Cobalt</keyword>
<dbReference type="FunFam" id="2.10.25.10:FF:000260">
    <property type="entry name" value="Notch receptor 4"/>
    <property type="match status" value="1"/>
</dbReference>
<dbReference type="SUPFAM" id="SSF57184">
    <property type="entry name" value="Growth factor receptor domain"/>
    <property type="match status" value="1"/>
</dbReference>
<keyword evidence="19" id="KW-0458">Lysosome</keyword>
<evidence type="ECO:0000256" key="4">
    <source>
        <dbReference type="ARBA" id="ARBA00022536"/>
    </source>
</evidence>